<dbReference type="EMBL" id="CM001221">
    <property type="protein sequence ID" value="AES93741.1"/>
    <property type="molecule type" value="Genomic_DNA"/>
</dbReference>
<evidence type="ECO:0000313" key="5">
    <source>
        <dbReference type="Proteomes" id="UP000002051"/>
    </source>
</evidence>
<dbReference type="OrthoDB" id="1699369at2759"/>
<sequence length="138" mass="14794">MEAIAVLTAGEMKEAIAVLTGATKNVKINGGEIEKEKKIYRIQVSKTKKPLFFYLNIAKKHLKLDNDVELCALGTAIPTIILISEILKRNGWAIEKSVEASTVDAKEGKEGRGAPKAKLGIVLGKAKSGDQSTDASSE</sequence>
<accession>G7K522</accession>
<dbReference type="GO" id="GO:0005634">
    <property type="term" value="C:nucleus"/>
    <property type="evidence" value="ECO:0000318"/>
    <property type="project" value="GO_Central"/>
</dbReference>
<reference evidence="6" key="4">
    <citation type="journal article" date="2018" name="Nat. Plants">
        <title>Whole-genome landscape of Medicago truncatula symbiotic genes.</title>
        <authorList>
            <person name="Pecrix Y."/>
            <person name="Staton S.E."/>
            <person name="Sallet E."/>
            <person name="Lelandais-Briere C."/>
            <person name="Moreau S."/>
            <person name="Carrere S."/>
            <person name="Blein T."/>
            <person name="Jardinaud M.F."/>
            <person name="Latrasse D."/>
            <person name="Zouine M."/>
            <person name="Zahm M."/>
            <person name="Kreplak J."/>
            <person name="Mayjonade B."/>
            <person name="Satge C."/>
            <person name="Perez M."/>
            <person name="Cauet S."/>
            <person name="Marande W."/>
            <person name="Chantry-Darmon C."/>
            <person name="Lopez-Roques C."/>
            <person name="Bouchez O."/>
            <person name="Berard A."/>
            <person name="Debelle F."/>
            <person name="Munos S."/>
            <person name="Bendahmane A."/>
            <person name="Berges H."/>
            <person name="Niebel A."/>
            <person name="Buitink J."/>
            <person name="Frugier F."/>
            <person name="Benhamed M."/>
            <person name="Crespi M."/>
            <person name="Gouzy J."/>
            <person name="Gamas P."/>
        </authorList>
    </citation>
    <scope>NUCLEOTIDE SEQUENCE [LARGE SCALE GENOMIC DNA]</scope>
    <source>
        <strain evidence="6">cv. Jemalong A17</strain>
    </source>
</reference>
<gene>
    <name evidence="4" type="primary">11441458</name>
    <name evidence="2" type="ordered locus">MTR_5g006970</name>
    <name evidence="3" type="ORF">MtrunA17_Chr5g0395021</name>
</gene>
<evidence type="ECO:0000259" key="1">
    <source>
        <dbReference type="Pfam" id="PF01918"/>
    </source>
</evidence>
<dbReference type="InterPro" id="IPR002775">
    <property type="entry name" value="DNA/RNA-bd_Alba-like"/>
</dbReference>
<dbReference type="AlphaFoldDB" id="G7K522"/>
<dbReference type="Proteomes" id="UP000265566">
    <property type="component" value="Chromosome 5"/>
</dbReference>
<dbReference type="HOGENOM" id="CLU_122141_1_0_1"/>
<dbReference type="eggNOG" id="ENOG502SV2C">
    <property type="taxonomic scope" value="Eukaryota"/>
</dbReference>
<evidence type="ECO:0000313" key="3">
    <source>
        <dbReference type="EMBL" id="RHN53357.1"/>
    </source>
</evidence>
<feature type="domain" description="DNA/RNA-binding protein Alba-like" evidence="1">
    <location>
        <begin position="42"/>
        <end position="91"/>
    </location>
</feature>
<dbReference type="InterPro" id="IPR036882">
    <property type="entry name" value="Alba-like_dom_sf"/>
</dbReference>
<dbReference type="Gene3D" id="3.30.110.20">
    <property type="entry name" value="Alba-like domain"/>
    <property type="match status" value="1"/>
</dbReference>
<dbReference type="Proteomes" id="UP000002051">
    <property type="component" value="Chromosome 5"/>
</dbReference>
<evidence type="ECO:0000313" key="4">
    <source>
        <dbReference type="EnsemblPlants" id="AES93741"/>
    </source>
</evidence>
<dbReference type="InterPro" id="IPR014560">
    <property type="entry name" value="UCP030333_Alba"/>
</dbReference>
<organism evidence="2 5">
    <name type="scientific">Medicago truncatula</name>
    <name type="common">Barrel medic</name>
    <name type="synonym">Medicago tribuloides</name>
    <dbReference type="NCBI Taxonomy" id="3880"/>
    <lineage>
        <taxon>Eukaryota</taxon>
        <taxon>Viridiplantae</taxon>
        <taxon>Streptophyta</taxon>
        <taxon>Embryophyta</taxon>
        <taxon>Tracheophyta</taxon>
        <taxon>Spermatophyta</taxon>
        <taxon>Magnoliopsida</taxon>
        <taxon>eudicotyledons</taxon>
        <taxon>Gunneridae</taxon>
        <taxon>Pentapetalae</taxon>
        <taxon>rosids</taxon>
        <taxon>fabids</taxon>
        <taxon>Fabales</taxon>
        <taxon>Fabaceae</taxon>
        <taxon>Papilionoideae</taxon>
        <taxon>50 kb inversion clade</taxon>
        <taxon>NPAAA clade</taxon>
        <taxon>Hologalegina</taxon>
        <taxon>IRL clade</taxon>
        <taxon>Trifolieae</taxon>
        <taxon>Medicago</taxon>
    </lineage>
</organism>
<dbReference type="PIRSF" id="PIRSF030333">
    <property type="entry name" value="UCP030333_Alba"/>
    <property type="match status" value="1"/>
</dbReference>
<keyword evidence="5" id="KW-1185">Reference proteome</keyword>
<dbReference type="OMA" id="KSNGWAI"/>
<reference evidence="3" key="5">
    <citation type="journal article" date="2018" name="Nat. Plants">
        <title>Whole-genome landscape of Medicago truncatula symbiotic genes.</title>
        <authorList>
            <person name="Pecrix Y."/>
            <person name="Gamas P."/>
            <person name="Carrere S."/>
        </authorList>
    </citation>
    <scope>NUCLEOTIDE SEQUENCE</scope>
    <source>
        <tissue evidence="3">Leaves</tissue>
    </source>
</reference>
<dbReference type="KEGG" id="mtr:11441458"/>
<protein>
    <submittedName>
        <fullName evidence="2">Alba DNA/RNA-binding protein</fullName>
    </submittedName>
    <submittedName>
        <fullName evidence="3">Putative DNA/RNA-binding protein Alba</fullName>
    </submittedName>
</protein>
<dbReference type="EMBL" id="PSQE01000005">
    <property type="protein sequence ID" value="RHN53357.1"/>
    <property type="molecule type" value="Genomic_DNA"/>
</dbReference>
<proteinExistence type="predicted"/>
<dbReference type="EnsemblPlants" id="AES93741">
    <property type="protein sequence ID" value="AES93741"/>
    <property type="gene ID" value="MTR_5g006970"/>
</dbReference>
<reference evidence="4" key="3">
    <citation type="submission" date="2015-04" db="UniProtKB">
        <authorList>
            <consortium name="EnsemblPlants"/>
        </authorList>
    </citation>
    <scope>IDENTIFICATION</scope>
    <source>
        <strain evidence="4">cv. Jemalong A17</strain>
    </source>
</reference>
<dbReference type="PaxDb" id="3880-AES93741"/>
<dbReference type="Gramene" id="rna28258">
    <property type="protein sequence ID" value="RHN53357.1"/>
    <property type="gene ID" value="gene28258"/>
</dbReference>
<evidence type="ECO:0000313" key="6">
    <source>
        <dbReference type="Proteomes" id="UP000265566"/>
    </source>
</evidence>
<dbReference type="PANTHER" id="PTHR31947">
    <property type="entry name" value="DNA/RNA-BINDING PROTEIN ALBA 3"/>
    <property type="match status" value="1"/>
</dbReference>
<evidence type="ECO:0000313" key="2">
    <source>
        <dbReference type="EMBL" id="AES93741.1"/>
    </source>
</evidence>
<reference evidence="2 5" key="2">
    <citation type="journal article" date="2014" name="BMC Genomics">
        <title>An improved genome release (version Mt4.0) for the model legume Medicago truncatula.</title>
        <authorList>
            <person name="Tang H."/>
            <person name="Krishnakumar V."/>
            <person name="Bidwell S."/>
            <person name="Rosen B."/>
            <person name="Chan A."/>
            <person name="Zhou S."/>
            <person name="Gentzbittel L."/>
            <person name="Childs K.L."/>
            <person name="Yandell M."/>
            <person name="Gundlach H."/>
            <person name="Mayer K.F."/>
            <person name="Schwartz D.C."/>
            <person name="Town C.D."/>
        </authorList>
    </citation>
    <scope>GENOME REANNOTATION</scope>
    <source>
        <strain evidence="4 5">cv. Jemalong A17</strain>
    </source>
</reference>
<dbReference type="PANTHER" id="PTHR31947:SF18">
    <property type="entry name" value="ALBA DNA_RNA-BINDING PROTEIN"/>
    <property type="match status" value="1"/>
</dbReference>
<reference evidence="2 5" key="1">
    <citation type="journal article" date="2011" name="Nature">
        <title>The Medicago genome provides insight into the evolution of rhizobial symbioses.</title>
        <authorList>
            <person name="Young N.D."/>
            <person name="Debelle F."/>
            <person name="Oldroyd G.E."/>
            <person name="Geurts R."/>
            <person name="Cannon S.B."/>
            <person name="Udvardi M.K."/>
            <person name="Benedito V.A."/>
            <person name="Mayer K.F."/>
            <person name="Gouzy J."/>
            <person name="Schoof H."/>
            <person name="Van de Peer Y."/>
            <person name="Proost S."/>
            <person name="Cook D.R."/>
            <person name="Meyers B.C."/>
            <person name="Spannagl M."/>
            <person name="Cheung F."/>
            <person name="De Mita S."/>
            <person name="Krishnakumar V."/>
            <person name="Gundlach H."/>
            <person name="Zhou S."/>
            <person name="Mudge J."/>
            <person name="Bharti A.K."/>
            <person name="Murray J.D."/>
            <person name="Naoumkina M.A."/>
            <person name="Rosen B."/>
            <person name="Silverstein K.A."/>
            <person name="Tang H."/>
            <person name="Rombauts S."/>
            <person name="Zhao P.X."/>
            <person name="Zhou P."/>
            <person name="Barbe V."/>
            <person name="Bardou P."/>
            <person name="Bechner M."/>
            <person name="Bellec A."/>
            <person name="Berger A."/>
            <person name="Berges H."/>
            <person name="Bidwell S."/>
            <person name="Bisseling T."/>
            <person name="Choisne N."/>
            <person name="Couloux A."/>
            <person name="Denny R."/>
            <person name="Deshpande S."/>
            <person name="Dai X."/>
            <person name="Doyle J.J."/>
            <person name="Dudez A.M."/>
            <person name="Farmer A.D."/>
            <person name="Fouteau S."/>
            <person name="Franken C."/>
            <person name="Gibelin C."/>
            <person name="Gish J."/>
            <person name="Goldstein S."/>
            <person name="Gonzalez A.J."/>
            <person name="Green P.J."/>
            <person name="Hallab A."/>
            <person name="Hartog M."/>
            <person name="Hua A."/>
            <person name="Humphray S.J."/>
            <person name="Jeong D.H."/>
            <person name="Jing Y."/>
            <person name="Jocker A."/>
            <person name="Kenton S.M."/>
            <person name="Kim D.J."/>
            <person name="Klee K."/>
            <person name="Lai H."/>
            <person name="Lang C."/>
            <person name="Lin S."/>
            <person name="Macmil S.L."/>
            <person name="Magdelenat G."/>
            <person name="Matthews L."/>
            <person name="McCorrison J."/>
            <person name="Monaghan E.L."/>
            <person name="Mun J.H."/>
            <person name="Najar F.Z."/>
            <person name="Nicholson C."/>
            <person name="Noirot C."/>
            <person name="O'Bleness M."/>
            <person name="Paule C.R."/>
            <person name="Poulain J."/>
            <person name="Prion F."/>
            <person name="Qin B."/>
            <person name="Qu C."/>
            <person name="Retzel E.F."/>
            <person name="Riddle C."/>
            <person name="Sallet E."/>
            <person name="Samain S."/>
            <person name="Samson N."/>
            <person name="Sanders I."/>
            <person name="Saurat O."/>
            <person name="Scarpelli C."/>
            <person name="Schiex T."/>
            <person name="Segurens B."/>
            <person name="Severin A.J."/>
            <person name="Sherrier D.J."/>
            <person name="Shi R."/>
            <person name="Sims S."/>
            <person name="Singer S.R."/>
            <person name="Sinharoy S."/>
            <person name="Sterck L."/>
            <person name="Viollet A."/>
            <person name="Wang B.B."/>
            <person name="Wang K."/>
            <person name="Wang M."/>
            <person name="Wang X."/>
            <person name="Warfsmann J."/>
            <person name="Weissenbach J."/>
            <person name="White D.D."/>
            <person name="White J.D."/>
            <person name="Wiley G.B."/>
            <person name="Wincker P."/>
            <person name="Xing Y."/>
            <person name="Yang L."/>
            <person name="Yao Z."/>
            <person name="Ying F."/>
            <person name="Zhai J."/>
            <person name="Zhou L."/>
            <person name="Zuber A."/>
            <person name="Denarie J."/>
            <person name="Dixon R.A."/>
            <person name="May G.D."/>
            <person name="Schwartz D.C."/>
            <person name="Rogers J."/>
            <person name="Quetier F."/>
            <person name="Town C.D."/>
            <person name="Roe B.A."/>
        </authorList>
    </citation>
    <scope>NUCLEOTIDE SEQUENCE [LARGE SCALE GENOMIC DNA]</scope>
    <source>
        <strain evidence="2">A17</strain>
        <strain evidence="4 5">cv. Jemalong A17</strain>
    </source>
</reference>
<dbReference type="SUPFAM" id="SSF82704">
    <property type="entry name" value="AlbA-like"/>
    <property type="match status" value="1"/>
</dbReference>
<name>G7K522_MEDTR</name>
<dbReference type="GO" id="GO:0003723">
    <property type="term" value="F:RNA binding"/>
    <property type="evidence" value="ECO:0000318"/>
    <property type="project" value="GO_Central"/>
</dbReference>
<dbReference type="Pfam" id="PF01918">
    <property type="entry name" value="Alba"/>
    <property type="match status" value="1"/>
</dbReference>